<dbReference type="EMBL" id="GDHC01005881">
    <property type="protein sequence ID" value="JAQ12748.1"/>
    <property type="molecule type" value="Transcribed_RNA"/>
</dbReference>
<feature type="compositionally biased region" description="Polar residues" evidence="1">
    <location>
        <begin position="343"/>
        <end position="360"/>
    </location>
</feature>
<dbReference type="Pfam" id="PF01607">
    <property type="entry name" value="CBM_14"/>
    <property type="match status" value="1"/>
</dbReference>
<feature type="compositionally biased region" description="Polar residues" evidence="1">
    <location>
        <begin position="651"/>
        <end position="660"/>
    </location>
</feature>
<feature type="region of interest" description="Disordered" evidence="1">
    <location>
        <begin position="1082"/>
        <end position="1120"/>
    </location>
</feature>
<dbReference type="InterPro" id="IPR002557">
    <property type="entry name" value="Chitin-bd_dom"/>
</dbReference>
<reference evidence="4" key="1">
    <citation type="journal article" date="2016" name="Gigascience">
        <title>De novo construction of an expanded transcriptome assembly for the western tarnished plant bug, Lygus hesperus.</title>
        <authorList>
            <person name="Tassone E.E."/>
            <person name="Geib S.M."/>
            <person name="Hall B."/>
            <person name="Fabrick J.A."/>
            <person name="Brent C.S."/>
            <person name="Hull J.J."/>
        </authorList>
    </citation>
    <scope>NUCLEOTIDE SEQUENCE</scope>
</reference>
<feature type="compositionally biased region" description="Basic residues" evidence="1">
    <location>
        <begin position="670"/>
        <end position="680"/>
    </location>
</feature>
<feature type="compositionally biased region" description="Polar residues" evidence="1">
    <location>
        <begin position="721"/>
        <end position="748"/>
    </location>
</feature>
<sequence>MRPPPIWIVIGVILTIALGVQSARRPRVVSLPMPTSETIPYVAEVMGATSYEEVVEEEDKYVNGNKRVQRKLNLQAEGERELDPEHPEYQEYQGNKTRVMGRPGVDFPVLPNIPRTEFSCRKVKKSGYYADLETGCQVFHICDGGRKISFLCPNGTIFRQSHLICDWWFRVDCEKSVELYDESAEQLAHDQMIYKKRAEEIARAMKTSTTASPNTERSSNYRNSRRKNERPSGKLIDLSPANQGALAGNQISETFVDNKVAFTKTNQATNTFPPSAEGKLINPQPPAFGYNANPTDHSSISYSEQRSTHIVQEQKTVPGGTNYPNTVGGSYSTQDFNAAPTGPQHTYQQTPVNSNTNSGQVYQQSNIDFNAAPTGPQNTYQQPPLNTIPAAKQVYQQSISDFNATPTGPQNTYQQPGVNTNPSVEQVYQEANKDFEKLGLSTANPPVNNFQQGAGNTNYKFSYTASAVGQSSSSSIGAPKDFTNNQVFSQQTAYHQEKESQIPAETASFGSSRHRFANQLEQGYQNDYSNKNLYVATPTTTSTETPPTSTISTGTYNASPSNYQSGSTVYNQDGSTNYNNGVGSANRGTATFSSVGTTNYNGGESSGYNTVSSPSYNSDGTTTYSAGSTTYKQAASTYQGGTNDYRYQTKQNTVSSTRAPPTTKPVNRGSFKHPNSKNHHVNQQQFQYQQTSAPYTTSTLVPSSSQVYNSHMQPYSSLNQETQLSNAKQTDQSNWKGTPSAPAYNTNKDSYRGESSSQAFSSYNSYTTGQSTSSAFNSLSQVKESPSSTSKPYRGKTVFNVKIRPNKDYSLLELHRLNPTNSPSSTSVSYTSTTVQPFFTSERPSSYATYASQPTSSHTPASTVYTSNVPQTNAVFATYPSTHHKYATVNIAGTPEEIRPENVNSLMDTGIKPTSADALHTFASIYSSAESFDETTTRPHISDVLLTLGPNTTEEPTTTIKPITSTNGDELPSELSKNTKDSYSYLFSSDSKEQAESHKDDLTPKESGSAISDLNRTAQKQANKLPSKTTLKTVETTTIKPQDSTQKFRDSSELRELAQVFSRALSAYLEDPETFKEILAQVRPTEPNPSDTTTPNPDDEVLDFSDASQSRTGTTEPPGTTVFNNDDVTADISIGEINNLVPSAKLVEADNSYEINSISPFASLNANDVEFTTPTPTASPEINIVSSGSSVDYDPKLGSPEDTSYFPTAGGVNDDSRPRYGGFHNNTRKQLNSYSPYGAELRNIITTGTPITESTTISIPSTTSLPFTTTQYTTLETTTLPPPSSILPAAQQVNNLVASHNILYGASAQFSSSSEDEFDRTFNSEEQEKLLQTSGSQSLVSSHNYANFAHNFNKQGQKLYGKDTFANYAPSAIAEDPSAIGGEYFKGDIIPYFGQEPPFE</sequence>
<feature type="region of interest" description="Disordered" evidence="1">
    <location>
        <begin position="947"/>
        <end position="1031"/>
    </location>
</feature>
<feature type="chain" id="PRO_5007527551" description="Chitin-binding type-2 domain-containing protein" evidence="2">
    <location>
        <begin position="23"/>
        <end position="1400"/>
    </location>
</feature>
<feature type="compositionally biased region" description="Polar residues" evidence="1">
    <location>
        <begin position="206"/>
        <end position="216"/>
    </location>
</feature>
<feature type="region of interest" description="Disordered" evidence="1">
    <location>
        <begin position="538"/>
        <end position="559"/>
    </location>
</feature>
<name>A0A146LYQ8_LYGHE</name>
<feature type="region of interest" description="Disordered" evidence="1">
    <location>
        <begin position="651"/>
        <end position="701"/>
    </location>
</feature>
<dbReference type="PROSITE" id="PS50940">
    <property type="entry name" value="CHIT_BIND_II"/>
    <property type="match status" value="1"/>
</dbReference>
<feature type="compositionally biased region" description="Low complexity" evidence="1">
    <location>
        <begin position="1084"/>
        <end position="1096"/>
    </location>
</feature>
<feature type="compositionally biased region" description="Polar residues" evidence="1">
    <location>
        <begin position="1106"/>
        <end position="1120"/>
    </location>
</feature>
<evidence type="ECO:0000256" key="2">
    <source>
        <dbReference type="SAM" id="SignalP"/>
    </source>
</evidence>
<evidence type="ECO:0000259" key="3">
    <source>
        <dbReference type="PROSITE" id="PS50940"/>
    </source>
</evidence>
<feature type="compositionally biased region" description="Polar residues" evidence="1">
    <location>
        <begin position="1009"/>
        <end position="1027"/>
    </location>
</feature>
<feature type="region of interest" description="Disordered" evidence="1">
    <location>
        <begin position="721"/>
        <end position="796"/>
    </location>
</feature>
<feature type="region of interest" description="Disordered" evidence="1">
    <location>
        <begin position="600"/>
        <end position="626"/>
    </location>
</feature>
<feature type="compositionally biased region" description="Low complexity" evidence="1">
    <location>
        <begin position="947"/>
        <end position="968"/>
    </location>
</feature>
<feature type="compositionally biased region" description="Polar residues" evidence="1">
    <location>
        <begin position="1174"/>
        <end position="1190"/>
    </location>
</feature>
<evidence type="ECO:0000256" key="1">
    <source>
        <dbReference type="SAM" id="MobiDB-lite"/>
    </source>
</evidence>
<dbReference type="PANTHER" id="PTHR22933">
    <property type="entry name" value="FI18007P1-RELATED"/>
    <property type="match status" value="1"/>
</dbReference>
<feature type="compositionally biased region" description="Polar residues" evidence="1">
    <location>
        <begin position="600"/>
        <end position="619"/>
    </location>
</feature>
<feature type="signal peptide" evidence="2">
    <location>
        <begin position="1"/>
        <end position="22"/>
    </location>
</feature>
<feature type="compositionally biased region" description="Low complexity" evidence="1">
    <location>
        <begin position="755"/>
        <end position="765"/>
    </location>
</feature>
<dbReference type="SUPFAM" id="SSF57625">
    <property type="entry name" value="Invertebrate chitin-binding proteins"/>
    <property type="match status" value="1"/>
</dbReference>
<feature type="domain" description="Chitin-binding type-2" evidence="3">
    <location>
        <begin position="117"/>
        <end position="175"/>
    </location>
</feature>
<keyword evidence="2" id="KW-0732">Signal</keyword>
<evidence type="ECO:0000313" key="4">
    <source>
        <dbReference type="EMBL" id="JAQ12748.1"/>
    </source>
</evidence>
<organism evidence="4">
    <name type="scientific">Lygus hesperus</name>
    <name type="common">Western plant bug</name>
    <dbReference type="NCBI Taxonomy" id="30085"/>
    <lineage>
        <taxon>Eukaryota</taxon>
        <taxon>Metazoa</taxon>
        <taxon>Ecdysozoa</taxon>
        <taxon>Arthropoda</taxon>
        <taxon>Hexapoda</taxon>
        <taxon>Insecta</taxon>
        <taxon>Pterygota</taxon>
        <taxon>Neoptera</taxon>
        <taxon>Paraneoptera</taxon>
        <taxon>Hemiptera</taxon>
        <taxon>Heteroptera</taxon>
        <taxon>Panheteroptera</taxon>
        <taxon>Cimicomorpha</taxon>
        <taxon>Miridae</taxon>
        <taxon>Mirini</taxon>
        <taxon>Lygus</taxon>
    </lineage>
</organism>
<feature type="compositionally biased region" description="Polar residues" evidence="1">
    <location>
        <begin position="691"/>
        <end position="701"/>
    </location>
</feature>
<protein>
    <recommendedName>
        <fullName evidence="3">Chitin-binding type-2 domain-containing protein</fullName>
    </recommendedName>
</protein>
<proteinExistence type="predicted"/>
<feature type="region of interest" description="Disordered" evidence="1">
    <location>
        <begin position="1174"/>
        <end position="1193"/>
    </location>
</feature>
<feature type="compositionally biased region" description="Polar residues" evidence="1">
    <location>
        <begin position="766"/>
        <end position="791"/>
    </location>
</feature>
<feature type="compositionally biased region" description="Low complexity" evidence="1">
    <location>
        <begin position="538"/>
        <end position="555"/>
    </location>
</feature>
<dbReference type="InterPro" id="IPR036508">
    <property type="entry name" value="Chitin-bd_dom_sf"/>
</dbReference>
<dbReference type="SMART" id="SM00494">
    <property type="entry name" value="ChtBD2"/>
    <property type="match status" value="1"/>
</dbReference>
<feature type="region of interest" description="Disordered" evidence="1">
    <location>
        <begin position="205"/>
        <end position="240"/>
    </location>
</feature>
<dbReference type="GO" id="GO:0008061">
    <property type="term" value="F:chitin binding"/>
    <property type="evidence" value="ECO:0007669"/>
    <property type="project" value="InterPro"/>
</dbReference>
<feature type="region of interest" description="Disordered" evidence="1">
    <location>
        <begin position="401"/>
        <end position="420"/>
    </location>
</feature>
<dbReference type="GO" id="GO:0005576">
    <property type="term" value="C:extracellular region"/>
    <property type="evidence" value="ECO:0007669"/>
    <property type="project" value="InterPro"/>
</dbReference>
<dbReference type="Gene3D" id="2.170.140.10">
    <property type="entry name" value="Chitin binding domain"/>
    <property type="match status" value="1"/>
</dbReference>
<feature type="region of interest" description="Disordered" evidence="1">
    <location>
        <begin position="334"/>
        <end position="360"/>
    </location>
</feature>
<feature type="non-terminal residue" evidence="4">
    <location>
        <position position="1400"/>
    </location>
</feature>
<accession>A0A146LYQ8</accession>
<dbReference type="PANTHER" id="PTHR22933:SF42">
    <property type="entry name" value="FI18455P1-RELATED"/>
    <property type="match status" value="1"/>
</dbReference>
<feature type="compositionally biased region" description="Basic and acidic residues" evidence="1">
    <location>
        <begin position="990"/>
        <end position="1004"/>
    </location>
</feature>
<gene>
    <name evidence="4" type="ORF">g.90670</name>
</gene>
<dbReference type="InterPro" id="IPR052976">
    <property type="entry name" value="Scoloptoxin-like"/>
</dbReference>